<evidence type="ECO:0000256" key="1">
    <source>
        <dbReference type="SAM" id="MobiDB-lite"/>
    </source>
</evidence>
<reference evidence="2 3" key="1">
    <citation type="submission" date="2021-01" db="EMBL/GenBank/DDBJ databases">
        <title>Streptomyces acididurans sp. nov., isolated from a peat swamp forest soil.</title>
        <authorList>
            <person name="Chantavorakit T."/>
            <person name="Duangmal K."/>
        </authorList>
    </citation>
    <scope>NUCLEOTIDE SEQUENCE [LARGE SCALE GENOMIC DNA]</scope>
    <source>
        <strain evidence="2 3">KK5PA1</strain>
    </source>
</reference>
<protein>
    <recommendedName>
        <fullName evidence="4">Lipoprotein</fullName>
    </recommendedName>
</protein>
<evidence type="ECO:0008006" key="4">
    <source>
        <dbReference type="Google" id="ProtNLM"/>
    </source>
</evidence>
<name>A0ABS2TMF6_9ACTN</name>
<keyword evidence="3" id="KW-1185">Reference proteome</keyword>
<dbReference type="PROSITE" id="PS51257">
    <property type="entry name" value="PROKAR_LIPOPROTEIN"/>
    <property type="match status" value="1"/>
</dbReference>
<evidence type="ECO:0000313" key="3">
    <source>
        <dbReference type="Proteomes" id="UP000749040"/>
    </source>
</evidence>
<dbReference type="RefSeq" id="WP_205355802.1">
    <property type="nucleotide sequence ID" value="NZ_JADKYB010000002.1"/>
</dbReference>
<feature type="region of interest" description="Disordered" evidence="1">
    <location>
        <begin position="24"/>
        <end position="46"/>
    </location>
</feature>
<organism evidence="2 3">
    <name type="scientific">Actinacidiphila acididurans</name>
    <dbReference type="NCBI Taxonomy" id="2784346"/>
    <lineage>
        <taxon>Bacteria</taxon>
        <taxon>Bacillati</taxon>
        <taxon>Actinomycetota</taxon>
        <taxon>Actinomycetes</taxon>
        <taxon>Kitasatosporales</taxon>
        <taxon>Streptomycetaceae</taxon>
        <taxon>Actinacidiphila</taxon>
    </lineage>
</organism>
<proteinExistence type="predicted"/>
<gene>
    <name evidence="2" type="ORF">ITX44_05385</name>
</gene>
<dbReference type="Proteomes" id="UP000749040">
    <property type="component" value="Unassembled WGS sequence"/>
</dbReference>
<dbReference type="InterPro" id="IPR006311">
    <property type="entry name" value="TAT_signal"/>
</dbReference>
<dbReference type="EMBL" id="JADKYB010000002">
    <property type="protein sequence ID" value="MBM9503977.1"/>
    <property type="molecule type" value="Genomic_DNA"/>
</dbReference>
<sequence>MIPDIPRPSRRRLLAVAAAGTVGTTAGCAPDSGSGHRAAPRPPGTAERTQALRDSAALLASYDAVIAAHPALAASLRPLRAEVARHVQAFGGTPAAPGHASTPAARSVPTLTSLVAMERTLADRRAATVLEVPGDLARLLASVAAAGAAHVVLLTAAQGRPGAVSGAGAG</sequence>
<evidence type="ECO:0000313" key="2">
    <source>
        <dbReference type="EMBL" id="MBM9503977.1"/>
    </source>
</evidence>
<comment type="caution">
    <text evidence="2">The sequence shown here is derived from an EMBL/GenBank/DDBJ whole genome shotgun (WGS) entry which is preliminary data.</text>
</comment>
<dbReference type="PROSITE" id="PS51318">
    <property type="entry name" value="TAT"/>
    <property type="match status" value="1"/>
</dbReference>
<accession>A0ABS2TMF6</accession>